<dbReference type="AlphaFoldDB" id="A0A173LNC5"/>
<organism evidence="2 3">
    <name type="scientific">Dietzia timorensis</name>
    <dbReference type="NCBI Taxonomy" id="499555"/>
    <lineage>
        <taxon>Bacteria</taxon>
        <taxon>Bacillati</taxon>
        <taxon>Actinomycetota</taxon>
        <taxon>Actinomycetes</taxon>
        <taxon>Mycobacteriales</taxon>
        <taxon>Dietziaceae</taxon>
        <taxon>Dietzia</taxon>
    </lineage>
</organism>
<dbReference type="Proteomes" id="UP000186104">
    <property type="component" value="Chromosome"/>
</dbReference>
<gene>
    <name evidence="2" type="ORF">BJL86_2643</name>
</gene>
<dbReference type="Pfam" id="PF20247">
    <property type="entry name" value="DUF6602"/>
    <property type="match status" value="1"/>
</dbReference>
<dbReference type="STRING" id="499555.BJL86_2643"/>
<evidence type="ECO:0000313" key="3">
    <source>
        <dbReference type="Proteomes" id="UP000186104"/>
    </source>
</evidence>
<reference evidence="2 3" key="1">
    <citation type="submission" date="2016-06" db="EMBL/GenBank/DDBJ databases">
        <title>Complete genome sequence of a saline-alkali tolerant type strain Dietzia timorensis ID05-A0528T.</title>
        <authorList>
            <person name="Wu X."/>
        </authorList>
    </citation>
    <scope>NUCLEOTIDE SEQUENCE [LARGE SCALE GENOMIC DNA]</scope>
    <source>
        <strain evidence="2 3">ID05-A0528</strain>
    </source>
</reference>
<dbReference type="InterPro" id="IPR046537">
    <property type="entry name" value="DUF6602"/>
</dbReference>
<proteinExistence type="predicted"/>
<dbReference type="KEGG" id="dtm:BJL86_2643"/>
<dbReference type="OrthoDB" id="8264568at2"/>
<dbReference type="EMBL" id="CP015961">
    <property type="protein sequence ID" value="ANI93403.1"/>
    <property type="molecule type" value="Genomic_DNA"/>
</dbReference>
<sequence length="353" mass="39459">MSDFIRYEDASEYTFGNLGGYAQKPTGNHLNWLELASSRMERDYEEAFERASKRTGRSQESGMQTEAAWASFLENWLPPQYEVVQNKHIYGEVETGEDPDETDIVVLRPSYPTSLRKESHILVSGVAAAFSVKSTLNSSGIQEAADSCARLHRTLAPREGTARKELTRPFVFGLLASSHTWKKESSSPRFNMSKQLFEADQNFASTPAASLDMACVLDLGTWNHITSVSPPTPIPTQLVEDLSAEDREAAIESFSTMQVRSTFALNPANREGDVLASFLTSLYSRLALEDRELKSLADSFSLMGADSGGRDRSRDWEVDQILSPAVSETNWQLWDHFTFGAPFSTTYGWHVPW</sequence>
<dbReference type="CDD" id="cd21173">
    <property type="entry name" value="NucC-like"/>
    <property type="match status" value="1"/>
</dbReference>
<name>A0A173LNC5_9ACTN</name>
<evidence type="ECO:0000313" key="2">
    <source>
        <dbReference type="EMBL" id="ANI93403.1"/>
    </source>
</evidence>
<feature type="domain" description="DUF6602" evidence="1">
    <location>
        <begin position="50"/>
        <end position="152"/>
    </location>
</feature>
<accession>A0A173LNC5</accession>
<dbReference type="RefSeq" id="WP_156515228.1">
    <property type="nucleotide sequence ID" value="NZ_CP015961.1"/>
</dbReference>
<evidence type="ECO:0000259" key="1">
    <source>
        <dbReference type="Pfam" id="PF20247"/>
    </source>
</evidence>
<keyword evidence="3" id="KW-1185">Reference proteome</keyword>
<protein>
    <recommendedName>
        <fullName evidence="1">DUF6602 domain-containing protein</fullName>
    </recommendedName>
</protein>